<dbReference type="SUPFAM" id="SSF55455">
    <property type="entry name" value="SRF-like"/>
    <property type="match status" value="1"/>
</dbReference>
<feature type="region of interest" description="Disordered" evidence="6">
    <location>
        <begin position="101"/>
        <end position="134"/>
    </location>
</feature>
<dbReference type="GO" id="GO:0046983">
    <property type="term" value="F:protein dimerization activity"/>
    <property type="evidence" value="ECO:0007669"/>
    <property type="project" value="InterPro"/>
</dbReference>
<evidence type="ECO:0000256" key="1">
    <source>
        <dbReference type="ARBA" id="ARBA00004123"/>
    </source>
</evidence>
<dbReference type="OrthoDB" id="1898716at2759"/>
<keyword evidence="2" id="KW-0805">Transcription regulation</keyword>
<dbReference type="Gene3D" id="3.40.1810.10">
    <property type="entry name" value="Transcription factor, MADS-box"/>
    <property type="match status" value="1"/>
</dbReference>
<dbReference type="PROSITE" id="PS00350">
    <property type="entry name" value="MADS_BOX_1"/>
    <property type="match status" value="1"/>
</dbReference>
<keyword evidence="4" id="KW-0804">Transcription</keyword>
<dbReference type="InterPro" id="IPR050142">
    <property type="entry name" value="MADS-box/MEF2_TF"/>
</dbReference>
<organism evidence="8 9">
    <name type="scientific">Musa troglodytarum</name>
    <name type="common">fe'i banana</name>
    <dbReference type="NCBI Taxonomy" id="320322"/>
    <lineage>
        <taxon>Eukaryota</taxon>
        <taxon>Viridiplantae</taxon>
        <taxon>Streptophyta</taxon>
        <taxon>Embryophyta</taxon>
        <taxon>Tracheophyta</taxon>
        <taxon>Spermatophyta</taxon>
        <taxon>Magnoliopsida</taxon>
        <taxon>Liliopsida</taxon>
        <taxon>Zingiberales</taxon>
        <taxon>Musaceae</taxon>
        <taxon>Musa</taxon>
    </lineage>
</organism>
<feature type="domain" description="MADS-box" evidence="7">
    <location>
        <begin position="149"/>
        <end position="203"/>
    </location>
</feature>
<comment type="subcellular location">
    <subcellularLocation>
        <location evidence="1">Nucleus</location>
    </subcellularLocation>
</comment>
<evidence type="ECO:0000256" key="6">
    <source>
        <dbReference type="SAM" id="MobiDB-lite"/>
    </source>
</evidence>
<gene>
    <name evidence="8" type="ORF">MUK42_27163</name>
</gene>
<evidence type="ECO:0000256" key="2">
    <source>
        <dbReference type="ARBA" id="ARBA00023015"/>
    </source>
</evidence>
<dbReference type="GO" id="GO:0003700">
    <property type="term" value="F:DNA-binding transcription factor activity"/>
    <property type="evidence" value="ECO:0007669"/>
    <property type="project" value="InterPro"/>
</dbReference>
<accession>A0A9E7JMT3</accession>
<keyword evidence="5" id="KW-0539">Nucleus</keyword>
<evidence type="ECO:0000313" key="9">
    <source>
        <dbReference type="Proteomes" id="UP001055439"/>
    </source>
</evidence>
<sequence length="378" mass="42980">MKPSVLFIRSAYGNKKAVALGRSYMLTGHFNLADQINELPKESDSSCVSSSRNPNTLPHHSIQRPAVALQIQRPSHAGRPLHARQVSALFSEAHALPELLQVESSESERRKARKKPASYHNGAGTGSAHKNHQETWKEWEEEITYAMGRGRVELRRIENKINRQVTFSKRRSGLLKKAYELSILCDAEVALIIFSSRGRLFEFCSSSRCHDNNSLLKTIEKYRRCSYNASEAMVSSNETQNTYQEYLKMKTQVDYLQRSQRNFLGEDLDALNIKELDQLENQIEMSLRHIRSTKTQVIIDQLTDLKYKLEEVGAENLLSLSWLSGGSHSGDDPPRIEEFFLPPERDPSLQTGRSQVRTDVSNSETMLQDVTGLVARLM</sequence>
<proteinExistence type="predicted"/>
<dbReference type="GO" id="GO:0000977">
    <property type="term" value="F:RNA polymerase II transcription regulatory region sequence-specific DNA binding"/>
    <property type="evidence" value="ECO:0007669"/>
    <property type="project" value="InterPro"/>
</dbReference>
<evidence type="ECO:0000256" key="3">
    <source>
        <dbReference type="ARBA" id="ARBA00023125"/>
    </source>
</evidence>
<keyword evidence="3" id="KW-0238">DNA-binding</keyword>
<dbReference type="AlphaFoldDB" id="A0A9E7JMT3"/>
<dbReference type="CDD" id="cd00265">
    <property type="entry name" value="MADS_MEF2_like"/>
    <property type="match status" value="1"/>
</dbReference>
<name>A0A9E7JMT3_9LILI</name>
<reference evidence="8" key="1">
    <citation type="submission" date="2022-05" db="EMBL/GenBank/DDBJ databases">
        <title>The Musa troglodytarum L. genome provides insights into the mechanism of non-climacteric behaviour and enrichment of carotenoids.</title>
        <authorList>
            <person name="Wang J."/>
        </authorList>
    </citation>
    <scope>NUCLEOTIDE SEQUENCE</scope>
    <source>
        <tissue evidence="8">Leaf</tissue>
    </source>
</reference>
<dbReference type="InterPro" id="IPR002100">
    <property type="entry name" value="TF_MADSbox"/>
</dbReference>
<dbReference type="PRINTS" id="PR00404">
    <property type="entry name" value="MADSDOMAIN"/>
</dbReference>
<dbReference type="SMART" id="SM00432">
    <property type="entry name" value="MADS"/>
    <property type="match status" value="1"/>
</dbReference>
<dbReference type="PANTHER" id="PTHR48019">
    <property type="entry name" value="SERUM RESPONSE FACTOR HOMOLOG"/>
    <property type="match status" value="1"/>
</dbReference>
<protein>
    <recommendedName>
        <fullName evidence="7">MADS-box domain-containing protein</fullName>
    </recommendedName>
</protein>
<evidence type="ECO:0000313" key="8">
    <source>
        <dbReference type="EMBL" id="URD86369.1"/>
    </source>
</evidence>
<dbReference type="Proteomes" id="UP001055439">
    <property type="component" value="Chromosome 2"/>
</dbReference>
<dbReference type="EMBL" id="CP097504">
    <property type="protein sequence ID" value="URD86369.1"/>
    <property type="molecule type" value="Genomic_DNA"/>
</dbReference>
<dbReference type="InterPro" id="IPR002487">
    <property type="entry name" value="TF_Kbox"/>
</dbReference>
<evidence type="ECO:0000256" key="4">
    <source>
        <dbReference type="ARBA" id="ARBA00023163"/>
    </source>
</evidence>
<dbReference type="GO" id="GO:0005634">
    <property type="term" value="C:nucleus"/>
    <property type="evidence" value="ECO:0007669"/>
    <property type="project" value="UniProtKB-SubCell"/>
</dbReference>
<dbReference type="FunFam" id="3.40.1810.10:FF:000003">
    <property type="entry name" value="MADS-box transcription factor MADS-MC"/>
    <property type="match status" value="1"/>
</dbReference>
<dbReference type="InterPro" id="IPR036879">
    <property type="entry name" value="TF_MADSbox_sf"/>
</dbReference>
<keyword evidence="9" id="KW-1185">Reference proteome</keyword>
<dbReference type="GO" id="GO:0045944">
    <property type="term" value="P:positive regulation of transcription by RNA polymerase II"/>
    <property type="evidence" value="ECO:0007669"/>
    <property type="project" value="InterPro"/>
</dbReference>
<dbReference type="InterPro" id="IPR033896">
    <property type="entry name" value="MEF2-like_N"/>
</dbReference>
<dbReference type="Pfam" id="PF00319">
    <property type="entry name" value="SRF-TF"/>
    <property type="match status" value="1"/>
</dbReference>
<evidence type="ECO:0000256" key="5">
    <source>
        <dbReference type="ARBA" id="ARBA00023242"/>
    </source>
</evidence>
<evidence type="ECO:0000259" key="7">
    <source>
        <dbReference type="PROSITE" id="PS00350"/>
    </source>
</evidence>
<dbReference type="Pfam" id="PF01486">
    <property type="entry name" value="K-box"/>
    <property type="match status" value="1"/>
</dbReference>